<name>A0A7Y2RHA3_9GAMM</name>
<evidence type="ECO:0000259" key="1">
    <source>
        <dbReference type="Pfam" id="PF13340"/>
    </source>
</evidence>
<proteinExistence type="predicted"/>
<dbReference type="RefSeq" id="WP_171540995.1">
    <property type="nucleotide sequence ID" value="NZ_JABERL010000052.1"/>
</dbReference>
<accession>A0A7Y2RHA3</accession>
<dbReference type="EMBL" id="JABERL010000052">
    <property type="protein sequence ID" value="NNH78797.1"/>
    <property type="molecule type" value="Genomic_DNA"/>
</dbReference>
<dbReference type="Pfam" id="PF13340">
    <property type="entry name" value="DUF4096"/>
    <property type="match status" value="1"/>
</dbReference>
<comment type="caution">
    <text evidence="2">The sequence shown here is derived from an EMBL/GenBank/DDBJ whole genome shotgun (WGS) entry which is preliminary data.</text>
</comment>
<feature type="domain" description="Insertion element IS402-like" evidence="1">
    <location>
        <begin position="6"/>
        <end position="49"/>
    </location>
</feature>
<protein>
    <submittedName>
        <fullName evidence="2">Transposase</fullName>
    </submittedName>
</protein>
<gene>
    <name evidence="2" type="ORF">HLH17_14320</name>
</gene>
<dbReference type="InterPro" id="IPR025161">
    <property type="entry name" value="IS402-like_dom"/>
</dbReference>
<organism evidence="2 3">
    <name type="scientific">Acinetobacter terrae</name>
    <dbReference type="NCBI Taxonomy" id="2731247"/>
    <lineage>
        <taxon>Bacteria</taxon>
        <taxon>Pseudomonadati</taxon>
        <taxon>Pseudomonadota</taxon>
        <taxon>Gammaproteobacteria</taxon>
        <taxon>Moraxellales</taxon>
        <taxon>Moraxellaceae</taxon>
        <taxon>Acinetobacter</taxon>
        <taxon>Acinetobacter Taxon 24</taxon>
    </lineage>
</organism>
<sequence length="49" mass="5949">MSRRVITDEIWAQIQNTMQFYGCYRSRNSKNIMEAILWKLRTGAPWRDI</sequence>
<evidence type="ECO:0000313" key="3">
    <source>
        <dbReference type="Proteomes" id="UP000569202"/>
    </source>
</evidence>
<dbReference type="AlphaFoldDB" id="A0A7Y2RHA3"/>
<evidence type="ECO:0000313" key="2">
    <source>
        <dbReference type="EMBL" id="NNH78797.1"/>
    </source>
</evidence>
<dbReference type="Proteomes" id="UP000569202">
    <property type="component" value="Unassembled WGS sequence"/>
</dbReference>
<reference evidence="2 3" key="1">
    <citation type="submission" date="2020-04" db="EMBL/GenBank/DDBJ databases">
        <title>Acinetobacter Taxon 24.</title>
        <authorList>
            <person name="Nemec A."/>
            <person name="Radolfova-Krizova L."/>
            <person name="Higgins P.G."/>
            <person name="Spanelova P."/>
        </authorList>
    </citation>
    <scope>NUCLEOTIDE SEQUENCE [LARGE SCALE GENOMIC DNA]</scope>
    <source>
        <strain evidence="2 3">ANC 5380</strain>
    </source>
</reference>
<feature type="non-terminal residue" evidence="2">
    <location>
        <position position="49"/>
    </location>
</feature>